<evidence type="ECO:0000256" key="3">
    <source>
        <dbReference type="ARBA" id="ARBA00022989"/>
    </source>
</evidence>
<dbReference type="RefSeq" id="WP_145231298.1">
    <property type="nucleotide sequence ID" value="NZ_CP036343.1"/>
</dbReference>
<protein>
    <recommendedName>
        <fullName evidence="5">Probable membrane transporter protein</fullName>
    </recommendedName>
</protein>
<accession>A0A517VJX4</accession>
<comment type="caution">
    <text evidence="5">Lacks conserved residue(s) required for the propagation of feature annotation.</text>
</comment>
<feature type="transmembrane region" description="Helical" evidence="5">
    <location>
        <begin position="46"/>
        <end position="74"/>
    </location>
</feature>
<evidence type="ECO:0000313" key="6">
    <source>
        <dbReference type="EMBL" id="QDT93316.1"/>
    </source>
</evidence>
<dbReference type="EMBL" id="CP036343">
    <property type="protein sequence ID" value="QDT93316.1"/>
    <property type="molecule type" value="Genomic_DNA"/>
</dbReference>
<sequence length="359" mass="38690">MEKQSWRNSIRMLWPFGLWLLAFYTVWLTIIVATDGWQSLQHHWPIALAMALGSYIAGSTPMGGGTVGFPVLVLLFDMPGSLGRNFGLAVQSIGMVSAAIYIFSARRPLDWGLLRPALVGALIGTPLGAACVAPFVPDLWVKLTFAVVWCSFGIMHLLKMRELVSATGVSNHWRNYDRWLGLTVGFSGGIVASVTGVGIDMMVYATLVLLYRADLKIAIPTSVVIMAFASVVGISANAILSHINPGLYYMDPEVYANWLAAAPIVALGAPFGALVVNLIPRTPTLLLVSLLCIGQFFWTIAHENVSGFVLFCAVAGVLAVNGIFHLLYHWGRNEDAFPALQSSAPETPAVQLASEENAG</sequence>
<dbReference type="PANTHER" id="PTHR31154:SF4">
    <property type="entry name" value="MEMBRANE TRANSPORTER PROTEIN"/>
    <property type="match status" value="1"/>
</dbReference>
<feature type="transmembrane region" description="Helical" evidence="5">
    <location>
        <begin position="223"/>
        <end position="243"/>
    </location>
</feature>
<feature type="transmembrane region" description="Helical" evidence="5">
    <location>
        <begin position="179"/>
        <end position="211"/>
    </location>
</feature>
<dbReference type="GO" id="GO:0005886">
    <property type="term" value="C:plasma membrane"/>
    <property type="evidence" value="ECO:0007669"/>
    <property type="project" value="UniProtKB-SubCell"/>
</dbReference>
<gene>
    <name evidence="6" type="ORF">Pan161_49950</name>
</gene>
<feature type="transmembrane region" description="Helical" evidence="5">
    <location>
        <begin position="12"/>
        <end position="34"/>
    </location>
</feature>
<feature type="transmembrane region" description="Helical" evidence="5">
    <location>
        <begin position="117"/>
        <end position="136"/>
    </location>
</feature>
<keyword evidence="5" id="KW-1003">Cell membrane</keyword>
<keyword evidence="2 5" id="KW-0812">Transmembrane</keyword>
<dbReference type="KEGG" id="gax:Pan161_49950"/>
<keyword evidence="7" id="KW-1185">Reference proteome</keyword>
<evidence type="ECO:0000256" key="5">
    <source>
        <dbReference type="RuleBase" id="RU363041"/>
    </source>
</evidence>
<dbReference type="AlphaFoldDB" id="A0A517VJX4"/>
<feature type="transmembrane region" description="Helical" evidence="5">
    <location>
        <begin position="283"/>
        <end position="301"/>
    </location>
</feature>
<keyword evidence="4 5" id="KW-0472">Membrane</keyword>
<proteinExistence type="inferred from homology"/>
<dbReference type="Pfam" id="PF01925">
    <property type="entry name" value="TauE"/>
    <property type="match status" value="1"/>
</dbReference>
<comment type="subcellular location">
    <subcellularLocation>
        <location evidence="5">Cell membrane</location>
        <topology evidence="5">Multi-pass membrane protein</topology>
    </subcellularLocation>
    <subcellularLocation>
        <location evidence="1">Membrane</location>
        <topology evidence="1">Multi-pass membrane protein</topology>
    </subcellularLocation>
</comment>
<evidence type="ECO:0000313" key="7">
    <source>
        <dbReference type="Proteomes" id="UP000316855"/>
    </source>
</evidence>
<dbReference type="PANTHER" id="PTHR31154">
    <property type="entry name" value="MEMBRANE TRANSPORTER PROTEIN"/>
    <property type="match status" value="1"/>
</dbReference>
<feature type="transmembrane region" description="Helical" evidence="5">
    <location>
        <begin position="86"/>
        <end position="105"/>
    </location>
</feature>
<comment type="similarity">
    <text evidence="5">Belongs to the 4-toluene sulfonate uptake permease (TSUP) (TC 2.A.102) family.</text>
</comment>
<evidence type="ECO:0000256" key="4">
    <source>
        <dbReference type="ARBA" id="ARBA00023136"/>
    </source>
</evidence>
<feature type="transmembrane region" description="Helical" evidence="5">
    <location>
        <begin position="307"/>
        <end position="328"/>
    </location>
</feature>
<name>A0A517VJX4_9PLAN</name>
<feature type="transmembrane region" description="Helical" evidence="5">
    <location>
        <begin position="255"/>
        <end position="276"/>
    </location>
</feature>
<dbReference type="Proteomes" id="UP000316855">
    <property type="component" value="Chromosome"/>
</dbReference>
<organism evidence="6 7">
    <name type="scientific">Gimesia algae</name>
    <dbReference type="NCBI Taxonomy" id="2527971"/>
    <lineage>
        <taxon>Bacteria</taxon>
        <taxon>Pseudomonadati</taxon>
        <taxon>Planctomycetota</taxon>
        <taxon>Planctomycetia</taxon>
        <taxon>Planctomycetales</taxon>
        <taxon>Planctomycetaceae</taxon>
        <taxon>Gimesia</taxon>
    </lineage>
</organism>
<evidence type="ECO:0000256" key="1">
    <source>
        <dbReference type="ARBA" id="ARBA00004141"/>
    </source>
</evidence>
<dbReference type="OrthoDB" id="128686at2"/>
<dbReference type="InterPro" id="IPR002781">
    <property type="entry name" value="TM_pro_TauE-like"/>
</dbReference>
<evidence type="ECO:0000256" key="2">
    <source>
        <dbReference type="ARBA" id="ARBA00022692"/>
    </source>
</evidence>
<reference evidence="6 7" key="1">
    <citation type="submission" date="2019-02" db="EMBL/GenBank/DDBJ databases">
        <title>Deep-cultivation of Planctomycetes and their phenomic and genomic characterization uncovers novel biology.</title>
        <authorList>
            <person name="Wiegand S."/>
            <person name="Jogler M."/>
            <person name="Boedeker C."/>
            <person name="Pinto D."/>
            <person name="Vollmers J."/>
            <person name="Rivas-Marin E."/>
            <person name="Kohn T."/>
            <person name="Peeters S.H."/>
            <person name="Heuer A."/>
            <person name="Rast P."/>
            <person name="Oberbeckmann S."/>
            <person name="Bunk B."/>
            <person name="Jeske O."/>
            <person name="Meyerdierks A."/>
            <person name="Storesund J.E."/>
            <person name="Kallscheuer N."/>
            <person name="Luecker S."/>
            <person name="Lage O.M."/>
            <person name="Pohl T."/>
            <person name="Merkel B.J."/>
            <person name="Hornburger P."/>
            <person name="Mueller R.-W."/>
            <person name="Bruemmer F."/>
            <person name="Labrenz M."/>
            <person name="Spormann A.M."/>
            <person name="Op den Camp H."/>
            <person name="Overmann J."/>
            <person name="Amann R."/>
            <person name="Jetten M.S.M."/>
            <person name="Mascher T."/>
            <person name="Medema M.H."/>
            <person name="Devos D.P."/>
            <person name="Kaster A.-K."/>
            <person name="Ovreas L."/>
            <person name="Rohde M."/>
            <person name="Galperin M.Y."/>
            <person name="Jogler C."/>
        </authorList>
    </citation>
    <scope>NUCLEOTIDE SEQUENCE [LARGE SCALE GENOMIC DNA]</scope>
    <source>
        <strain evidence="6 7">Pan161</strain>
    </source>
</reference>
<feature type="transmembrane region" description="Helical" evidence="5">
    <location>
        <begin position="143"/>
        <end position="159"/>
    </location>
</feature>
<keyword evidence="3 5" id="KW-1133">Transmembrane helix</keyword>